<dbReference type="HOGENOM" id="CLU_3342336_0_0_9"/>
<organism evidence="1 2">
    <name type="scientific">Clostridium saccharobutylicum DSM 13864</name>
    <dbReference type="NCBI Taxonomy" id="1345695"/>
    <lineage>
        <taxon>Bacteria</taxon>
        <taxon>Bacillati</taxon>
        <taxon>Bacillota</taxon>
        <taxon>Clostridia</taxon>
        <taxon>Eubacteriales</taxon>
        <taxon>Clostridiaceae</taxon>
        <taxon>Clostridium</taxon>
    </lineage>
</organism>
<sequence length="37" mass="4217">MNQTTQELEQVALTAQSQTELAQKLNEIVYLILNVIK</sequence>
<dbReference type="KEGG" id="csb:CLSA_c19640"/>
<evidence type="ECO:0000313" key="1">
    <source>
        <dbReference type="EMBL" id="AGX42948.1"/>
    </source>
</evidence>
<dbReference type="AlphaFoldDB" id="U5MR28"/>
<evidence type="ECO:0008006" key="3">
    <source>
        <dbReference type="Google" id="ProtNLM"/>
    </source>
</evidence>
<protein>
    <recommendedName>
        <fullName evidence="3">Methyl-accepting chemotaxis protein</fullName>
    </recommendedName>
</protein>
<accession>U5MR28</accession>
<gene>
    <name evidence="1" type="ORF">CLSA_c19640</name>
</gene>
<evidence type="ECO:0000313" key="2">
    <source>
        <dbReference type="Proteomes" id="UP000017118"/>
    </source>
</evidence>
<proteinExistence type="predicted"/>
<keyword evidence="2" id="KW-1185">Reference proteome</keyword>
<name>U5MR28_CLOSA</name>
<dbReference type="EMBL" id="CP006721">
    <property type="protein sequence ID" value="AGX42948.1"/>
    <property type="molecule type" value="Genomic_DNA"/>
</dbReference>
<reference evidence="1 2" key="1">
    <citation type="journal article" date="2013" name="Genome Announc.">
        <title>Complete Genome Sequence of the Solvent Producer Clostridium saccharobutylicum NCP262 (DSM 13864).</title>
        <authorList>
            <person name="Poehlein A."/>
            <person name="Hartwich K."/>
            <person name="Krabben P."/>
            <person name="Ehrenreich A."/>
            <person name="Liebl W."/>
            <person name="Durre P."/>
            <person name="Gottschalk G."/>
            <person name="Daniel R."/>
        </authorList>
    </citation>
    <scope>NUCLEOTIDE SEQUENCE [LARGE SCALE GENOMIC DNA]</scope>
    <source>
        <strain evidence="1">DSM 13864</strain>
    </source>
</reference>
<dbReference type="Proteomes" id="UP000017118">
    <property type="component" value="Chromosome"/>
</dbReference>
<dbReference type="PATRIC" id="fig|1345695.10.peg.2459"/>